<dbReference type="KEGG" id="marq:MARGE09_P1831"/>
<dbReference type="GO" id="GO:0002143">
    <property type="term" value="P:tRNA wobble position uridine thiolation"/>
    <property type="evidence" value="ECO:0007669"/>
    <property type="project" value="InterPro"/>
</dbReference>
<proteinExistence type="predicted"/>
<dbReference type="EMBL" id="AP023086">
    <property type="protein sequence ID" value="BCD97630.1"/>
    <property type="molecule type" value="Genomic_DNA"/>
</dbReference>
<reference evidence="1 2" key="1">
    <citation type="journal article" date="2022" name="IScience">
        <title>An ultrasensitive nanofiber-based assay for enzymatic hydrolysis and deep-sea microbial degradation of cellulose.</title>
        <authorList>
            <person name="Tsudome M."/>
            <person name="Tachioka M."/>
            <person name="Miyazaki M."/>
            <person name="Uchimura K."/>
            <person name="Tsuda M."/>
            <person name="Takaki Y."/>
            <person name="Deguchi S."/>
        </authorList>
    </citation>
    <scope>NUCLEOTIDE SEQUENCE [LARGE SCALE GENOMIC DNA]</scope>
    <source>
        <strain evidence="1 2">GE09</strain>
    </source>
</reference>
<protein>
    <submittedName>
        <fullName evidence="1">tRNA 2-thiouridine synthesizing protein B</fullName>
    </submittedName>
</protein>
<dbReference type="GO" id="GO:1990228">
    <property type="term" value="C:sulfurtransferase complex"/>
    <property type="evidence" value="ECO:0007669"/>
    <property type="project" value="TreeGrafter"/>
</dbReference>
<dbReference type="PANTHER" id="PTHR37526">
    <property type="entry name" value="PROTEIN TUSB"/>
    <property type="match status" value="1"/>
</dbReference>
<name>A0AAN1WHC6_9GAMM</name>
<dbReference type="PANTHER" id="PTHR37526:SF1">
    <property type="entry name" value="PROTEIN TUSB"/>
    <property type="match status" value="1"/>
</dbReference>
<organism evidence="1 2">
    <name type="scientific">Marinagarivorans cellulosilyticus</name>
    <dbReference type="NCBI Taxonomy" id="2721545"/>
    <lineage>
        <taxon>Bacteria</taxon>
        <taxon>Pseudomonadati</taxon>
        <taxon>Pseudomonadota</taxon>
        <taxon>Gammaproteobacteria</taxon>
        <taxon>Cellvibrionales</taxon>
        <taxon>Cellvibrionaceae</taxon>
        <taxon>Marinagarivorans</taxon>
    </lineage>
</organism>
<evidence type="ECO:0000313" key="2">
    <source>
        <dbReference type="Proteomes" id="UP001320119"/>
    </source>
</evidence>
<dbReference type="Pfam" id="PF04077">
    <property type="entry name" value="DsrH"/>
    <property type="match status" value="1"/>
</dbReference>
<evidence type="ECO:0000313" key="1">
    <source>
        <dbReference type="EMBL" id="BCD97630.1"/>
    </source>
</evidence>
<dbReference type="NCBIfam" id="TIGR03011">
    <property type="entry name" value="sulf_tusB_dsrH"/>
    <property type="match status" value="1"/>
</dbReference>
<dbReference type="Gene3D" id="3.40.1260.10">
    <property type="entry name" value="DsrEFH-like"/>
    <property type="match status" value="1"/>
</dbReference>
<dbReference type="InterPro" id="IPR027396">
    <property type="entry name" value="DsrEFH-like"/>
</dbReference>
<dbReference type="AlphaFoldDB" id="A0AAN1WHC6"/>
<sequence length="91" mass="10050">MTLHILSQPPSHSAYQSCLQHLSPQDTLILINDGVYALQDPLFSAACKSQQVFAIAADTQARGVATKRKQTIDYDAFVALSCQHSPIQSWY</sequence>
<dbReference type="RefSeq" id="WP_236987093.1">
    <property type="nucleotide sequence ID" value="NZ_AP023086.1"/>
</dbReference>
<accession>A0AAN1WHC6</accession>
<dbReference type="InterPro" id="IPR007215">
    <property type="entry name" value="Sulphur_relay_TusB/DsrH"/>
</dbReference>
<dbReference type="Proteomes" id="UP001320119">
    <property type="component" value="Chromosome"/>
</dbReference>
<gene>
    <name evidence="1" type="ORF">MARGE09_P1831</name>
</gene>
<keyword evidence="2" id="KW-1185">Reference proteome</keyword>
<dbReference type="SUPFAM" id="SSF75169">
    <property type="entry name" value="DsrEFH-like"/>
    <property type="match status" value="1"/>
</dbReference>